<dbReference type="InterPro" id="IPR050309">
    <property type="entry name" value="Type-B_Carboxylest/Lipase"/>
</dbReference>
<dbReference type="PROSITE" id="PS00122">
    <property type="entry name" value="CARBOXYLESTERASE_B_1"/>
    <property type="match status" value="1"/>
</dbReference>
<dbReference type="Gene3D" id="3.40.50.1820">
    <property type="entry name" value="alpha/beta hydrolase"/>
    <property type="match status" value="1"/>
</dbReference>
<feature type="signal peptide" evidence="4">
    <location>
        <begin position="1"/>
        <end position="15"/>
    </location>
</feature>
<gene>
    <name evidence="6" type="ORF">BT96DRAFT_992163</name>
</gene>
<dbReference type="GO" id="GO:0016787">
    <property type="term" value="F:hydrolase activity"/>
    <property type="evidence" value="ECO:0007669"/>
    <property type="project" value="UniProtKB-KW"/>
</dbReference>
<dbReference type="InterPro" id="IPR019826">
    <property type="entry name" value="Carboxylesterase_B_AS"/>
</dbReference>
<comment type="similarity">
    <text evidence="1 3">Belongs to the type-B carboxylesterase/lipase family.</text>
</comment>
<evidence type="ECO:0000313" key="6">
    <source>
        <dbReference type="EMBL" id="KAE9401270.1"/>
    </source>
</evidence>
<accession>A0A6A4HU77</accession>
<feature type="domain" description="Carboxylesterase type B" evidence="5">
    <location>
        <begin position="82"/>
        <end position="297"/>
    </location>
</feature>
<dbReference type="OrthoDB" id="408631at2759"/>
<proteinExistence type="inferred from homology"/>
<dbReference type="Proteomes" id="UP000799118">
    <property type="component" value="Unassembled WGS sequence"/>
</dbReference>
<keyword evidence="7" id="KW-1185">Reference proteome</keyword>
<organism evidence="6 7">
    <name type="scientific">Gymnopus androsaceus JB14</name>
    <dbReference type="NCBI Taxonomy" id="1447944"/>
    <lineage>
        <taxon>Eukaryota</taxon>
        <taxon>Fungi</taxon>
        <taxon>Dikarya</taxon>
        <taxon>Basidiomycota</taxon>
        <taxon>Agaricomycotina</taxon>
        <taxon>Agaricomycetes</taxon>
        <taxon>Agaricomycetidae</taxon>
        <taxon>Agaricales</taxon>
        <taxon>Marasmiineae</taxon>
        <taxon>Omphalotaceae</taxon>
        <taxon>Gymnopus</taxon>
    </lineage>
</organism>
<reference evidence="6" key="1">
    <citation type="journal article" date="2019" name="Environ. Microbiol.">
        <title>Fungal ecological strategies reflected in gene transcription - a case study of two litter decomposers.</title>
        <authorList>
            <person name="Barbi F."/>
            <person name="Kohler A."/>
            <person name="Barry K."/>
            <person name="Baskaran P."/>
            <person name="Daum C."/>
            <person name="Fauchery L."/>
            <person name="Ihrmark K."/>
            <person name="Kuo A."/>
            <person name="LaButti K."/>
            <person name="Lipzen A."/>
            <person name="Morin E."/>
            <person name="Grigoriev I.V."/>
            <person name="Henrissat B."/>
            <person name="Lindahl B."/>
            <person name="Martin F."/>
        </authorList>
    </citation>
    <scope>NUCLEOTIDE SEQUENCE</scope>
    <source>
        <strain evidence="6">JB14</strain>
    </source>
</reference>
<dbReference type="PANTHER" id="PTHR11559">
    <property type="entry name" value="CARBOXYLESTERASE"/>
    <property type="match status" value="1"/>
</dbReference>
<evidence type="ECO:0000256" key="2">
    <source>
        <dbReference type="ARBA" id="ARBA00022801"/>
    </source>
</evidence>
<sequence>MFGLCLLVLLSCAVASSCSPSKPRSDPNGLIVDYAAPPTGDLRFRAPQPPAHINGVQVADTEPPECVQGLVTDSEDCLFIRGGYVGGNGSSFFVSDLLQEANNEVIAVVLQYRLGMFGFLAGKDVKDDGDLNAGILDQHFALRWVNEHISDFGGDPEKVTLWGESAGAGSVIQHIIAQDGQTSPPLFRAAITSSTFLPSQYAFDDPILEGIYSEVLSQTKFVASIFSCLRATELAILRTVSVNINTAAFFGTCGWAPVVDGTFITQRPTVALKEGKINGQALLAVTNTNEGVLFVDQTGVVMNTSVDAGELFPNFGPEQDDEAAKQYVGVGNSILEEIDAIMGDLSKLLSSGCFPPENFNAFKENLLFLRLLMKWTSFSISLSKPQSFPLYLQANAISTPLLALSRSDTGRLIFPNASFSAAFSQSFLSFVISLDPNDKLDPAHDITPPWKMFFNGNTEMIFNITVDNQADVHPIVRGEAFLERCSFGTV</sequence>
<evidence type="ECO:0000256" key="1">
    <source>
        <dbReference type="ARBA" id="ARBA00005964"/>
    </source>
</evidence>
<dbReference type="EC" id="3.1.1.-" evidence="3"/>
<protein>
    <recommendedName>
        <fullName evidence="3">Carboxylic ester hydrolase</fullName>
        <ecNumber evidence="3">3.1.1.-</ecNumber>
    </recommendedName>
</protein>
<evidence type="ECO:0000256" key="3">
    <source>
        <dbReference type="RuleBase" id="RU361235"/>
    </source>
</evidence>
<dbReference type="InterPro" id="IPR029058">
    <property type="entry name" value="AB_hydrolase_fold"/>
</dbReference>
<dbReference type="SUPFAM" id="SSF53474">
    <property type="entry name" value="alpha/beta-Hydrolases"/>
    <property type="match status" value="1"/>
</dbReference>
<dbReference type="EMBL" id="ML769447">
    <property type="protein sequence ID" value="KAE9401270.1"/>
    <property type="molecule type" value="Genomic_DNA"/>
</dbReference>
<evidence type="ECO:0000256" key="4">
    <source>
        <dbReference type="SAM" id="SignalP"/>
    </source>
</evidence>
<evidence type="ECO:0000313" key="7">
    <source>
        <dbReference type="Proteomes" id="UP000799118"/>
    </source>
</evidence>
<feature type="chain" id="PRO_5025333553" description="Carboxylic ester hydrolase" evidence="4">
    <location>
        <begin position="16"/>
        <end position="490"/>
    </location>
</feature>
<dbReference type="AlphaFoldDB" id="A0A6A4HU77"/>
<name>A0A6A4HU77_9AGAR</name>
<feature type="domain" description="Carboxylesterase type B" evidence="5">
    <location>
        <begin position="32"/>
        <end position="79"/>
    </location>
</feature>
<dbReference type="InterPro" id="IPR002018">
    <property type="entry name" value="CarbesteraseB"/>
</dbReference>
<evidence type="ECO:0000259" key="5">
    <source>
        <dbReference type="Pfam" id="PF00135"/>
    </source>
</evidence>
<dbReference type="Pfam" id="PF00135">
    <property type="entry name" value="COesterase"/>
    <property type="match status" value="2"/>
</dbReference>
<keyword evidence="2 3" id="KW-0378">Hydrolase</keyword>
<keyword evidence="4" id="KW-0732">Signal</keyword>